<evidence type="ECO:0000313" key="1">
    <source>
        <dbReference type="EMBL" id="GAA4666281.1"/>
    </source>
</evidence>
<gene>
    <name evidence="1" type="ORF">GCM10023214_69880</name>
</gene>
<organism evidence="1 2">
    <name type="scientific">Amycolatopsis dongchuanensis</name>
    <dbReference type="NCBI Taxonomy" id="1070866"/>
    <lineage>
        <taxon>Bacteria</taxon>
        <taxon>Bacillati</taxon>
        <taxon>Actinomycetota</taxon>
        <taxon>Actinomycetes</taxon>
        <taxon>Pseudonocardiales</taxon>
        <taxon>Pseudonocardiaceae</taxon>
        <taxon>Amycolatopsis</taxon>
    </lineage>
</organism>
<protein>
    <recommendedName>
        <fullName evidence="3">DUF4145 domain-containing protein</fullName>
    </recommendedName>
</protein>
<reference evidence="2" key="1">
    <citation type="journal article" date="2019" name="Int. J. Syst. Evol. Microbiol.">
        <title>The Global Catalogue of Microorganisms (GCM) 10K type strain sequencing project: providing services to taxonomists for standard genome sequencing and annotation.</title>
        <authorList>
            <consortium name="The Broad Institute Genomics Platform"/>
            <consortium name="The Broad Institute Genome Sequencing Center for Infectious Disease"/>
            <person name="Wu L."/>
            <person name="Ma J."/>
        </authorList>
    </citation>
    <scope>NUCLEOTIDE SEQUENCE [LARGE SCALE GENOMIC DNA]</scope>
    <source>
        <strain evidence="2">JCM 18054</strain>
    </source>
</reference>
<dbReference type="EMBL" id="BAABIB010000147">
    <property type="protein sequence ID" value="GAA4666281.1"/>
    <property type="molecule type" value="Genomic_DNA"/>
</dbReference>
<comment type="caution">
    <text evidence="1">The sequence shown here is derived from an EMBL/GenBank/DDBJ whole genome shotgun (WGS) entry which is preliminary data.</text>
</comment>
<dbReference type="Proteomes" id="UP001500192">
    <property type="component" value="Unassembled WGS sequence"/>
</dbReference>
<keyword evidence="2" id="KW-1185">Reference proteome</keyword>
<name>A0ABP8VLI1_9PSEU</name>
<dbReference type="RefSeq" id="WP_346056298.1">
    <property type="nucleotide sequence ID" value="NZ_BAABIB010000147.1"/>
</dbReference>
<evidence type="ECO:0008006" key="3">
    <source>
        <dbReference type="Google" id="ProtNLM"/>
    </source>
</evidence>
<proteinExistence type="predicted"/>
<sequence>MIPLDPRTVERLAELVVDVGGPYERRGYELERLLRNSGWADVPDYDGTPRIPWLIDQLTERRNNRAEIERFLCRVCDPIEHDGGVPVGEEFRNHVNALLAPEGLVILYASGRPVVGSLEQGGEHATFSAPADFRARLERLLADRLTVDMLMNRLEETRICESGGAYTMAVIGIGSIVEGLLLQLLLERDKELRENGFPDLRDPQGNRRKKPDRVTLEQLIDTAHDKDWIQLDATRFVHNVRDFRNFVHPRKELAERPRFDRDSVMLCWAPVHALLNDLENNVSPLT</sequence>
<evidence type="ECO:0000313" key="2">
    <source>
        <dbReference type="Proteomes" id="UP001500192"/>
    </source>
</evidence>
<accession>A0ABP8VLI1</accession>